<evidence type="ECO:0000313" key="1">
    <source>
        <dbReference type="EMBL" id="AJI25733.1"/>
    </source>
</evidence>
<dbReference type="AlphaFoldDB" id="A0A0B6AYD4"/>
<dbReference type="HOGENOM" id="CLU_2056649_0_0_9"/>
<geneLocation type="plasmid" evidence="1 2">
    <name>pBMV_2</name>
</geneLocation>
<dbReference type="KEGG" id="bmeg:BG04_5661"/>
<accession>A0A0B6AYD4</accession>
<keyword evidence="1" id="KW-0614">Plasmid</keyword>
<dbReference type="RefSeq" id="WP_034655903.1">
    <property type="nucleotide sequence ID" value="NZ_CP009921.1"/>
</dbReference>
<dbReference type="EMBL" id="CP009921">
    <property type="protein sequence ID" value="AJI25733.1"/>
    <property type="molecule type" value="Genomic_DNA"/>
</dbReference>
<dbReference type="Proteomes" id="UP000031829">
    <property type="component" value="Plasmid pBMV_2"/>
</dbReference>
<proteinExistence type="predicted"/>
<organism evidence="1 2">
    <name type="scientific">Priestia megaterium (strain ATCC 14581 / DSM 32 / CCUG 1817 / JCM 2506 / NBRC 15308 / NCIMB 9376 / NCTC 10342 / NRRL B-14308 / VKM B-512 / Ford 19)</name>
    <name type="common">Bacillus megaterium</name>
    <dbReference type="NCBI Taxonomy" id="1348623"/>
    <lineage>
        <taxon>Bacteria</taxon>
        <taxon>Bacillati</taxon>
        <taxon>Bacillota</taxon>
        <taxon>Bacilli</taxon>
        <taxon>Bacillales</taxon>
        <taxon>Bacillaceae</taxon>
        <taxon>Priestia</taxon>
    </lineage>
</organism>
<sequence>MVTEDLTPFTLVKDLIVLPTPCNDVVYYPANLATLGIQGKYSVFQTLSRKSGLAYIAITQPDTAKFILAGSRNSMNELYQSIPWPDYEITNKDHTFYYKTAPSFQALKDYFNNLKKQ</sequence>
<gene>
    <name evidence="1" type="ORF">BG04_5661</name>
</gene>
<name>A0A0B6AYD4_PRIM2</name>
<evidence type="ECO:0000313" key="2">
    <source>
        <dbReference type="Proteomes" id="UP000031829"/>
    </source>
</evidence>
<reference evidence="1 2" key="1">
    <citation type="journal article" date="2015" name="Genome Announc.">
        <title>Complete genome sequences for 35 biothreat assay-relevant bacillus species.</title>
        <authorList>
            <person name="Johnson S.L."/>
            <person name="Daligault H.E."/>
            <person name="Davenport K.W."/>
            <person name="Jaissle J."/>
            <person name="Frey K.G."/>
            <person name="Ladner J.T."/>
            <person name="Broomall S.M."/>
            <person name="Bishop-Lilly K.A."/>
            <person name="Bruce D.C."/>
            <person name="Gibbons H.S."/>
            <person name="Coyne S.R."/>
            <person name="Lo C.C."/>
            <person name="Meincke L."/>
            <person name="Munk A.C."/>
            <person name="Koroleva G.I."/>
            <person name="Rosenzweig C.N."/>
            <person name="Palacios G.F."/>
            <person name="Redden C.L."/>
            <person name="Minogue T.D."/>
            <person name="Chain P.S."/>
        </authorList>
    </citation>
    <scope>NUCLEOTIDE SEQUENCE [LARGE SCALE GENOMIC DNA]</scope>
    <source>
        <strain evidence="2">ATCC 14581 / DSM 32 / JCM 2506 / NBRC 15308 / NCIMB 9376 / NCTC 10342 / NRRL B-14308 / VKM B-512</strain>
        <plasmid evidence="1 2">pBMV_2</plasmid>
    </source>
</reference>
<protein>
    <submittedName>
        <fullName evidence="1">Uncharacterized protein</fullName>
    </submittedName>
</protein>
<dbReference type="GeneID" id="93645857"/>